<dbReference type="EMBL" id="JBHLXP010000001">
    <property type="protein sequence ID" value="MFC0046788.1"/>
    <property type="molecule type" value="Genomic_DNA"/>
</dbReference>
<dbReference type="Gene3D" id="1.10.10.60">
    <property type="entry name" value="Homeodomain-like"/>
    <property type="match status" value="1"/>
</dbReference>
<evidence type="ECO:0000256" key="2">
    <source>
        <dbReference type="ARBA" id="ARBA00022840"/>
    </source>
</evidence>
<dbReference type="Pfam" id="PF25601">
    <property type="entry name" value="AAA_lid_14"/>
    <property type="match status" value="1"/>
</dbReference>
<dbReference type="PROSITE" id="PS00676">
    <property type="entry name" value="SIGMA54_INTERACT_2"/>
    <property type="match status" value="1"/>
</dbReference>
<dbReference type="InterPro" id="IPR025943">
    <property type="entry name" value="Sigma_54_int_dom_ATP-bd_2"/>
</dbReference>
<dbReference type="InterPro" id="IPR001789">
    <property type="entry name" value="Sig_transdc_resp-reg_receiver"/>
</dbReference>
<dbReference type="SUPFAM" id="SSF52540">
    <property type="entry name" value="P-loop containing nucleoside triphosphate hydrolases"/>
    <property type="match status" value="1"/>
</dbReference>
<keyword evidence="10" id="KW-1185">Reference proteome</keyword>
<evidence type="ECO:0000256" key="1">
    <source>
        <dbReference type="ARBA" id="ARBA00022741"/>
    </source>
</evidence>
<organism evidence="9 10">
    <name type="scientific">Rheinheimera tilapiae</name>
    <dbReference type="NCBI Taxonomy" id="875043"/>
    <lineage>
        <taxon>Bacteria</taxon>
        <taxon>Pseudomonadati</taxon>
        <taxon>Pseudomonadota</taxon>
        <taxon>Gammaproteobacteria</taxon>
        <taxon>Chromatiales</taxon>
        <taxon>Chromatiaceae</taxon>
        <taxon>Rheinheimera</taxon>
    </lineage>
</organism>
<dbReference type="InterPro" id="IPR003593">
    <property type="entry name" value="AAA+_ATPase"/>
</dbReference>
<evidence type="ECO:0000256" key="4">
    <source>
        <dbReference type="ARBA" id="ARBA00023125"/>
    </source>
</evidence>
<proteinExistence type="predicted"/>
<dbReference type="RefSeq" id="WP_377239372.1">
    <property type="nucleotide sequence ID" value="NZ_JBHLXP010000001.1"/>
</dbReference>
<dbReference type="InterPro" id="IPR027417">
    <property type="entry name" value="P-loop_NTPase"/>
</dbReference>
<evidence type="ECO:0000256" key="5">
    <source>
        <dbReference type="ARBA" id="ARBA00023163"/>
    </source>
</evidence>
<evidence type="ECO:0000256" key="3">
    <source>
        <dbReference type="ARBA" id="ARBA00023015"/>
    </source>
</evidence>
<dbReference type="PANTHER" id="PTHR32071">
    <property type="entry name" value="TRANSCRIPTIONAL REGULATORY PROTEIN"/>
    <property type="match status" value="1"/>
</dbReference>
<dbReference type="InterPro" id="IPR002197">
    <property type="entry name" value="HTH_Fis"/>
</dbReference>
<dbReference type="InterPro" id="IPR025944">
    <property type="entry name" value="Sigma_54_int_dom_CS"/>
</dbReference>
<dbReference type="InterPro" id="IPR009057">
    <property type="entry name" value="Homeodomain-like_sf"/>
</dbReference>
<evidence type="ECO:0000256" key="6">
    <source>
        <dbReference type="PROSITE-ProRule" id="PRU00169"/>
    </source>
</evidence>
<dbReference type="CDD" id="cd00009">
    <property type="entry name" value="AAA"/>
    <property type="match status" value="1"/>
</dbReference>
<dbReference type="Gene3D" id="1.10.8.60">
    <property type="match status" value="1"/>
</dbReference>
<keyword evidence="2" id="KW-0067">ATP-binding</keyword>
<feature type="domain" description="Response regulatory" evidence="8">
    <location>
        <begin position="14"/>
        <end position="128"/>
    </location>
</feature>
<keyword evidence="4" id="KW-0238">DNA-binding</keyword>
<dbReference type="SUPFAM" id="SSF52172">
    <property type="entry name" value="CheY-like"/>
    <property type="match status" value="1"/>
</dbReference>
<dbReference type="SUPFAM" id="SSF46689">
    <property type="entry name" value="Homeodomain-like"/>
    <property type="match status" value="1"/>
</dbReference>
<dbReference type="Pfam" id="PF00072">
    <property type="entry name" value="Response_reg"/>
    <property type="match status" value="1"/>
</dbReference>
<dbReference type="PRINTS" id="PR01590">
    <property type="entry name" value="HTHFIS"/>
</dbReference>
<comment type="caution">
    <text evidence="9">The sequence shown here is derived from an EMBL/GenBank/DDBJ whole genome shotgun (WGS) entry which is preliminary data.</text>
</comment>
<dbReference type="SMART" id="SM00448">
    <property type="entry name" value="REC"/>
    <property type="match status" value="1"/>
</dbReference>
<evidence type="ECO:0000313" key="10">
    <source>
        <dbReference type="Proteomes" id="UP001589813"/>
    </source>
</evidence>
<dbReference type="Pfam" id="PF02954">
    <property type="entry name" value="HTH_8"/>
    <property type="match status" value="1"/>
</dbReference>
<dbReference type="SMART" id="SM00382">
    <property type="entry name" value="AAA"/>
    <property type="match status" value="1"/>
</dbReference>
<gene>
    <name evidence="9" type="ORF">ACFFJP_00630</name>
</gene>
<evidence type="ECO:0000259" key="8">
    <source>
        <dbReference type="PROSITE" id="PS50110"/>
    </source>
</evidence>
<protein>
    <submittedName>
        <fullName evidence="9">Sigma-54-dependent transcriptional regulator</fullName>
    </submittedName>
</protein>
<dbReference type="PROSITE" id="PS00688">
    <property type="entry name" value="SIGMA54_INTERACT_3"/>
    <property type="match status" value="1"/>
</dbReference>
<dbReference type="Gene3D" id="3.40.50.2300">
    <property type="match status" value="1"/>
</dbReference>
<keyword evidence="5" id="KW-0804">Transcription</keyword>
<feature type="modified residue" description="4-aspartylphosphate" evidence="6">
    <location>
        <position position="63"/>
    </location>
</feature>
<evidence type="ECO:0000259" key="7">
    <source>
        <dbReference type="PROSITE" id="PS50045"/>
    </source>
</evidence>
<accession>A0ABV6B7F0</accession>
<dbReference type="InterPro" id="IPR002078">
    <property type="entry name" value="Sigma_54_int"/>
</dbReference>
<name>A0ABV6B7F0_9GAMM</name>
<dbReference type="Proteomes" id="UP001589813">
    <property type="component" value="Unassembled WGS sequence"/>
</dbReference>
<sequence>MSAAFSLDSFRTAKVLLVDDEPAFRLLAERFLQQQGHQVLLAADLAQAKAILVQQQVDLVLLDLSLPPVFDPQATLNALPELAGQPVIILTGHAERELALQAISLGAWDFLAKPIDPDLLAVVVKRAVSKHLLEQELNSLKRGVSAAQGLLPLVGVSPALRNIRTLIERIAPTDVRVLVTGPSGTGKEVVSKALHQLSLRAAGPFVSVHCGAIPAELLESELFGYVRGAFTGADKDRQGLLNMADGGTLFLDEIGEMPLPMQVKLLRVLQEGTFYPVGGREQKKIDIRLVSATNAQLPELVKQGRFREDLYYRIKGITLETPALDERREDIPLLIQHFLQQIAAKSAQSVQLSAPALQWFLQRPWPGNVRELRNTLESVVAIARHGVVQLADIQLLHLDVQEVSFPDVQLPPGSSLDEQVRQLEIRLLSEALTAHQGNRSQAARQLGLSRQGLLKKIERYGLQQMGLSD</sequence>
<keyword evidence="1" id="KW-0547">Nucleotide-binding</keyword>
<reference evidence="9 10" key="1">
    <citation type="submission" date="2024-09" db="EMBL/GenBank/DDBJ databases">
        <authorList>
            <person name="Sun Q."/>
            <person name="Mori K."/>
        </authorList>
    </citation>
    <scope>NUCLEOTIDE SEQUENCE [LARGE SCALE GENOMIC DNA]</scope>
    <source>
        <strain evidence="9 10">KCTC 23315</strain>
    </source>
</reference>
<dbReference type="Gene3D" id="3.40.50.300">
    <property type="entry name" value="P-loop containing nucleotide triphosphate hydrolases"/>
    <property type="match status" value="1"/>
</dbReference>
<dbReference type="InterPro" id="IPR058031">
    <property type="entry name" value="AAA_lid_NorR"/>
</dbReference>
<evidence type="ECO:0000313" key="9">
    <source>
        <dbReference type="EMBL" id="MFC0046788.1"/>
    </source>
</evidence>
<dbReference type="InterPro" id="IPR011006">
    <property type="entry name" value="CheY-like_superfamily"/>
</dbReference>
<keyword evidence="3" id="KW-0805">Transcription regulation</keyword>
<dbReference type="PROSITE" id="PS50110">
    <property type="entry name" value="RESPONSE_REGULATORY"/>
    <property type="match status" value="1"/>
</dbReference>
<dbReference type="Pfam" id="PF00158">
    <property type="entry name" value="Sigma54_activat"/>
    <property type="match status" value="1"/>
</dbReference>
<feature type="domain" description="Sigma-54 factor interaction" evidence="7">
    <location>
        <begin position="153"/>
        <end position="381"/>
    </location>
</feature>
<dbReference type="PROSITE" id="PS50045">
    <property type="entry name" value="SIGMA54_INTERACT_4"/>
    <property type="match status" value="1"/>
</dbReference>
<keyword evidence="6" id="KW-0597">Phosphoprotein</keyword>